<organism evidence="1">
    <name type="scientific">marine sediment metagenome</name>
    <dbReference type="NCBI Taxonomy" id="412755"/>
    <lineage>
        <taxon>unclassified sequences</taxon>
        <taxon>metagenomes</taxon>
        <taxon>ecological metagenomes</taxon>
    </lineage>
</organism>
<evidence type="ECO:0000313" key="1">
    <source>
        <dbReference type="EMBL" id="GAI49854.1"/>
    </source>
</evidence>
<proteinExistence type="predicted"/>
<gene>
    <name evidence="1" type="ORF">S06H3_56080</name>
</gene>
<comment type="caution">
    <text evidence="1">The sequence shown here is derived from an EMBL/GenBank/DDBJ whole genome shotgun (WGS) entry which is preliminary data.</text>
</comment>
<protein>
    <submittedName>
        <fullName evidence="1">Uncharacterized protein</fullName>
    </submittedName>
</protein>
<sequence length="69" mass="7508">MLGYVFDGNVEAARTSVAASIEASREKHKTVPPFKLVLSSVLPEDSHVSETIHALAHGDFTIYHLFVAV</sequence>
<accession>X1R2Q0</accession>
<dbReference type="EMBL" id="BARV01036039">
    <property type="protein sequence ID" value="GAI49854.1"/>
    <property type="molecule type" value="Genomic_DNA"/>
</dbReference>
<name>X1R2Q0_9ZZZZ</name>
<dbReference type="AlphaFoldDB" id="X1R2Q0"/>
<reference evidence="1" key="1">
    <citation type="journal article" date="2014" name="Front. Microbiol.">
        <title>High frequency of phylogenetically diverse reductive dehalogenase-homologous genes in deep subseafloor sedimentary metagenomes.</title>
        <authorList>
            <person name="Kawai M."/>
            <person name="Futagami T."/>
            <person name="Toyoda A."/>
            <person name="Takaki Y."/>
            <person name="Nishi S."/>
            <person name="Hori S."/>
            <person name="Arai W."/>
            <person name="Tsubouchi T."/>
            <person name="Morono Y."/>
            <person name="Uchiyama I."/>
            <person name="Ito T."/>
            <person name="Fujiyama A."/>
            <person name="Inagaki F."/>
            <person name="Takami H."/>
        </authorList>
    </citation>
    <scope>NUCLEOTIDE SEQUENCE</scope>
    <source>
        <strain evidence="1">Expedition CK06-06</strain>
    </source>
</reference>